<dbReference type="SMART" id="SM00256">
    <property type="entry name" value="FBOX"/>
    <property type="match status" value="2"/>
</dbReference>
<evidence type="ECO:0000259" key="1">
    <source>
        <dbReference type="PROSITE" id="PS50181"/>
    </source>
</evidence>
<evidence type="ECO:0000313" key="3">
    <source>
        <dbReference type="Proteomes" id="UP001055439"/>
    </source>
</evidence>
<feature type="domain" description="F-box" evidence="1">
    <location>
        <begin position="80"/>
        <end position="127"/>
    </location>
</feature>
<dbReference type="InterPro" id="IPR011043">
    <property type="entry name" value="Gal_Oxase/kelch_b-propeller"/>
</dbReference>
<dbReference type="InterPro" id="IPR036047">
    <property type="entry name" value="F-box-like_dom_sf"/>
</dbReference>
<dbReference type="InterPro" id="IPR005174">
    <property type="entry name" value="KIB1-4_b-propeller"/>
</dbReference>
<feature type="domain" description="F-box" evidence="1">
    <location>
        <begin position="242"/>
        <end position="289"/>
    </location>
</feature>
<dbReference type="Pfam" id="PF03478">
    <property type="entry name" value="Beta-prop_KIB1-4"/>
    <property type="match status" value="1"/>
</dbReference>
<name>A0A9E7GSV0_9LILI</name>
<dbReference type="OrthoDB" id="747496at2759"/>
<gene>
    <name evidence="2" type="ORF">MUK42_12364</name>
</gene>
<dbReference type="PANTHER" id="PTHR44259:SF114">
    <property type="entry name" value="OS06G0707300 PROTEIN"/>
    <property type="match status" value="1"/>
</dbReference>
<dbReference type="Pfam" id="PF00646">
    <property type="entry name" value="F-box"/>
    <property type="match status" value="2"/>
</dbReference>
<dbReference type="SUPFAM" id="SSF50965">
    <property type="entry name" value="Galactose oxidase, central domain"/>
    <property type="match status" value="1"/>
</dbReference>
<sequence length="588" mass="67092">MEEAAMNCFSNTTTENTSTVVDEVTAETTCKHHPDLPLLDQMANCECQHGSNPNALPRLGLHGSSIAIHKNQKRETNVETRPTRHIPIDVVESILTRMNPKDAVRLGVVCKDWRAATIRFDPTTRRTPWLIIMKPMKTTCRLRSIVDKEVSFEIEFHGFPTERASFSCCSHVDDGVIAEVGVTVPTRERHHSELLFPLDQMRNHECQQDSITDALPPVPQKFAVATDKNRKREIDADADADAKPTRYIPIDIVESILMRMNPKYAVRLSVVCKDWRAVAARLEQIMRKTPWLIVSKYPKKTFRLRSVVNKEVSFKIKVDGFPMSRSMFFKCSYGWLVTDLDLCNPMILFNPFSGVWLELPAYDPTPSFLCMSSAPTAPDCILLAHDCIGRLYVWRPGHKFWTIEKGLLEDFDTMLSFEGKFYAWHWRTGCLTIFKVLPLWFRKLVVPCPMDFTSCREPIVSLVESCGNILLLAWSEEKEEERLKEHMRNENGGDCVYSISFTSDYISAVSLVESSGNILLVCITKLGHESLGMYVFRFDLENKVWIKVESLGDRALFMDPPPYSWAISVSTSELRCHDNYNNGMLAAN</sequence>
<evidence type="ECO:0000313" key="2">
    <source>
        <dbReference type="EMBL" id="URE20455.1"/>
    </source>
</evidence>
<dbReference type="InterPro" id="IPR001810">
    <property type="entry name" value="F-box_dom"/>
</dbReference>
<accession>A0A9E7GSV0</accession>
<dbReference type="SUPFAM" id="SSF81383">
    <property type="entry name" value="F-box domain"/>
    <property type="match status" value="2"/>
</dbReference>
<dbReference type="PANTHER" id="PTHR44259">
    <property type="entry name" value="OS07G0183000 PROTEIN-RELATED"/>
    <property type="match status" value="1"/>
</dbReference>
<dbReference type="PROSITE" id="PS50181">
    <property type="entry name" value="FBOX"/>
    <property type="match status" value="2"/>
</dbReference>
<dbReference type="EMBL" id="CP097509">
    <property type="protein sequence ID" value="URE20455.1"/>
    <property type="molecule type" value="Genomic_DNA"/>
</dbReference>
<dbReference type="Proteomes" id="UP001055439">
    <property type="component" value="Chromosome 7"/>
</dbReference>
<dbReference type="AlphaFoldDB" id="A0A9E7GSV0"/>
<keyword evidence="3" id="KW-1185">Reference proteome</keyword>
<reference evidence="2" key="1">
    <citation type="submission" date="2022-05" db="EMBL/GenBank/DDBJ databases">
        <title>The Musa troglodytarum L. genome provides insights into the mechanism of non-climacteric behaviour and enrichment of carotenoids.</title>
        <authorList>
            <person name="Wang J."/>
        </authorList>
    </citation>
    <scope>NUCLEOTIDE SEQUENCE</scope>
    <source>
        <tissue evidence="2">Leaf</tissue>
    </source>
</reference>
<protein>
    <submittedName>
        <fullName evidence="2">F-box Kelch-repeat protein</fullName>
    </submittedName>
</protein>
<dbReference type="InterPro" id="IPR050942">
    <property type="entry name" value="F-box_BR-signaling"/>
</dbReference>
<proteinExistence type="predicted"/>
<organism evidence="2 3">
    <name type="scientific">Musa troglodytarum</name>
    <name type="common">fe'i banana</name>
    <dbReference type="NCBI Taxonomy" id="320322"/>
    <lineage>
        <taxon>Eukaryota</taxon>
        <taxon>Viridiplantae</taxon>
        <taxon>Streptophyta</taxon>
        <taxon>Embryophyta</taxon>
        <taxon>Tracheophyta</taxon>
        <taxon>Spermatophyta</taxon>
        <taxon>Magnoliopsida</taxon>
        <taxon>Liliopsida</taxon>
        <taxon>Zingiberales</taxon>
        <taxon>Musaceae</taxon>
        <taxon>Musa</taxon>
    </lineage>
</organism>